<evidence type="ECO:0000313" key="2">
    <source>
        <dbReference type="Proteomes" id="UP001605036"/>
    </source>
</evidence>
<name>A0ABD1ZLH3_9MARC</name>
<reference evidence="1 2" key="1">
    <citation type="submission" date="2024-09" db="EMBL/GenBank/DDBJ databases">
        <title>Chromosome-scale assembly of Riccia fluitans.</title>
        <authorList>
            <person name="Paukszto L."/>
            <person name="Sawicki J."/>
            <person name="Karawczyk K."/>
            <person name="Piernik-Szablinska J."/>
            <person name="Szczecinska M."/>
            <person name="Mazdziarz M."/>
        </authorList>
    </citation>
    <scope>NUCLEOTIDE SEQUENCE [LARGE SCALE GENOMIC DNA]</scope>
    <source>
        <strain evidence="1">Rf_01</strain>
        <tissue evidence="1">Aerial parts of the thallus</tissue>
    </source>
</reference>
<protein>
    <submittedName>
        <fullName evidence="1">Uncharacterized protein</fullName>
    </submittedName>
</protein>
<gene>
    <name evidence="1" type="ORF">R1flu_019212</name>
</gene>
<dbReference type="Proteomes" id="UP001605036">
    <property type="component" value="Unassembled WGS sequence"/>
</dbReference>
<evidence type="ECO:0000313" key="1">
    <source>
        <dbReference type="EMBL" id="KAL2651084.1"/>
    </source>
</evidence>
<comment type="caution">
    <text evidence="1">The sequence shown here is derived from an EMBL/GenBank/DDBJ whole genome shotgun (WGS) entry which is preliminary data.</text>
</comment>
<dbReference type="EMBL" id="JBHFFA010000001">
    <property type="protein sequence ID" value="KAL2651084.1"/>
    <property type="molecule type" value="Genomic_DNA"/>
</dbReference>
<sequence length="75" mass="8094">MFLGSPLKCLRKQHSSLYMDVQCLKSLHNIEVTTYINISDSVFSIAGQVSQTTEVADGEVSGAQSASAMSSIILR</sequence>
<organism evidence="1 2">
    <name type="scientific">Riccia fluitans</name>
    <dbReference type="NCBI Taxonomy" id="41844"/>
    <lineage>
        <taxon>Eukaryota</taxon>
        <taxon>Viridiplantae</taxon>
        <taxon>Streptophyta</taxon>
        <taxon>Embryophyta</taxon>
        <taxon>Marchantiophyta</taxon>
        <taxon>Marchantiopsida</taxon>
        <taxon>Marchantiidae</taxon>
        <taxon>Marchantiales</taxon>
        <taxon>Ricciaceae</taxon>
        <taxon>Riccia</taxon>
    </lineage>
</organism>
<keyword evidence="2" id="KW-1185">Reference proteome</keyword>
<accession>A0ABD1ZLH3</accession>
<dbReference type="AlphaFoldDB" id="A0ABD1ZLH3"/>
<proteinExistence type="predicted"/>